<dbReference type="KEGG" id="sdf:ACG33_04765"/>
<keyword evidence="1" id="KW-0489">Methyltransferase</keyword>
<organism evidence="1 2">
    <name type="scientific">Steroidobacter denitrificans</name>
    <dbReference type="NCBI Taxonomy" id="465721"/>
    <lineage>
        <taxon>Bacteria</taxon>
        <taxon>Pseudomonadati</taxon>
        <taxon>Pseudomonadota</taxon>
        <taxon>Gammaproteobacteria</taxon>
        <taxon>Steroidobacterales</taxon>
        <taxon>Steroidobacteraceae</taxon>
        <taxon>Steroidobacter</taxon>
    </lineage>
</organism>
<dbReference type="EMBL" id="CP011971">
    <property type="protein sequence ID" value="AMN46425.1"/>
    <property type="molecule type" value="Genomic_DNA"/>
</dbReference>
<proteinExistence type="predicted"/>
<reference evidence="1 2" key="1">
    <citation type="submission" date="2015-06" db="EMBL/GenBank/DDBJ databases">
        <title>A Comprehensive Approach to Explore the Metabolic and Phylogenetic Diversity of Bacterial Steroid Degradation in the Environment: Testosterone as an Example.</title>
        <authorList>
            <person name="Yang F.-C."/>
            <person name="Chen Y.-L."/>
            <person name="Yu C.-P."/>
            <person name="Tang S.-L."/>
            <person name="Wang P.-H."/>
            <person name="Ismail W."/>
            <person name="Wang C.-H."/>
            <person name="Yang C.-Y."/>
            <person name="Chiang Y.-R."/>
        </authorList>
    </citation>
    <scope>NUCLEOTIDE SEQUENCE [LARGE SCALE GENOMIC DNA]</scope>
    <source>
        <strain evidence="1 2">DSM 18526</strain>
    </source>
</reference>
<dbReference type="CDD" id="cd02440">
    <property type="entry name" value="AdoMet_MTases"/>
    <property type="match status" value="1"/>
</dbReference>
<gene>
    <name evidence="1" type="ORF">ACG33_04765</name>
</gene>
<sequence>MYFERRSMLLGMMDTAIAGIKAERICDFGCGDGYYMAHFSAKFPGKQWTGIDMSASMIERARIGCPHAEFHVSNDGIPTGKKFDLVYAIAVFAHILDDKILDKLVNGIAEALRPGGHFILFEQTGAAASGSTWRRRPAEEYISLMSRNGLDLTNRSLIAFPMHRRFEKSILGWYRRYLCSGDDLNARAIYSNRSLLFRSLSRLALILDGKRVRSDDGLIDGNTFYIFKRRSYVNSM</sequence>
<keyword evidence="1" id="KW-0808">Transferase</keyword>
<dbReference type="GO" id="GO:0008168">
    <property type="term" value="F:methyltransferase activity"/>
    <property type="evidence" value="ECO:0007669"/>
    <property type="project" value="UniProtKB-KW"/>
</dbReference>
<dbReference type="Gene3D" id="3.40.50.150">
    <property type="entry name" value="Vaccinia Virus protein VP39"/>
    <property type="match status" value="1"/>
</dbReference>
<dbReference type="Pfam" id="PF13489">
    <property type="entry name" value="Methyltransf_23"/>
    <property type="match status" value="1"/>
</dbReference>
<accession>A0A127F9Z3</accession>
<keyword evidence="2" id="KW-1185">Reference proteome</keyword>
<name>A0A127F9Z3_STEDE</name>
<dbReference type="GO" id="GO:0032259">
    <property type="term" value="P:methylation"/>
    <property type="evidence" value="ECO:0007669"/>
    <property type="project" value="UniProtKB-KW"/>
</dbReference>
<dbReference type="AlphaFoldDB" id="A0A127F9Z3"/>
<dbReference type="PANTHER" id="PTHR43861">
    <property type="entry name" value="TRANS-ACONITATE 2-METHYLTRANSFERASE-RELATED"/>
    <property type="match status" value="1"/>
</dbReference>
<dbReference type="Proteomes" id="UP000070250">
    <property type="component" value="Chromosome"/>
</dbReference>
<protein>
    <submittedName>
        <fullName evidence="1">Methyltransferase type 12</fullName>
    </submittedName>
</protein>
<dbReference type="SUPFAM" id="SSF53335">
    <property type="entry name" value="S-adenosyl-L-methionine-dependent methyltransferases"/>
    <property type="match status" value="1"/>
</dbReference>
<evidence type="ECO:0000313" key="1">
    <source>
        <dbReference type="EMBL" id="AMN46425.1"/>
    </source>
</evidence>
<evidence type="ECO:0000313" key="2">
    <source>
        <dbReference type="Proteomes" id="UP000070250"/>
    </source>
</evidence>
<dbReference type="PANTHER" id="PTHR43861:SF1">
    <property type="entry name" value="TRANS-ACONITATE 2-METHYLTRANSFERASE"/>
    <property type="match status" value="1"/>
</dbReference>
<dbReference type="InterPro" id="IPR029063">
    <property type="entry name" value="SAM-dependent_MTases_sf"/>
</dbReference>
<dbReference type="STRING" id="465721.ACG33_04765"/>